<protein>
    <recommendedName>
        <fullName evidence="1">Carboxylesterase type B domain-containing protein</fullName>
    </recommendedName>
</protein>
<evidence type="ECO:0000313" key="2">
    <source>
        <dbReference type="EMBL" id="EGT38295.1"/>
    </source>
</evidence>
<evidence type="ECO:0000259" key="1">
    <source>
        <dbReference type="Pfam" id="PF00135"/>
    </source>
</evidence>
<feature type="domain" description="Carboxylesterase type B" evidence="1">
    <location>
        <begin position="14"/>
        <end position="157"/>
    </location>
</feature>
<dbReference type="SUPFAM" id="SSF53474">
    <property type="entry name" value="alpha/beta-Hydrolases"/>
    <property type="match status" value="1"/>
</dbReference>
<proteinExistence type="predicted"/>
<keyword evidence="3" id="KW-1185">Reference proteome</keyword>
<dbReference type="EMBL" id="GL379803">
    <property type="protein sequence ID" value="EGT38295.1"/>
    <property type="molecule type" value="Genomic_DNA"/>
</dbReference>
<sequence length="159" mass="17420">MGGFLSDLKPIPNSEVLNATCGPARGNIYTHDTKIVHGYLGIPYAQPPIGPLRFKKPKSADTWKTPLDCYKYGPIVPQSGDKVPGLFPPGYREQDEAHGLNLNVFGPSWKSKEFVSIVWDFQTQNGVFQANGFPVMVYFHGGGFEMGLGSSFDDYSLSG</sequence>
<dbReference type="eggNOG" id="KOG1516">
    <property type="taxonomic scope" value="Eukaryota"/>
</dbReference>
<dbReference type="OrthoDB" id="19653at2759"/>
<dbReference type="PANTHER" id="PTHR45029">
    <property type="entry name" value="CARBOXYLIC ESTER HYDROLASE-RELATED"/>
    <property type="match status" value="1"/>
</dbReference>
<reference evidence="3" key="1">
    <citation type="submission" date="2011-07" db="EMBL/GenBank/DDBJ databases">
        <authorList>
            <consortium name="Caenorhabditis brenneri Sequencing and Analysis Consortium"/>
            <person name="Wilson R.K."/>
        </authorList>
    </citation>
    <scope>NUCLEOTIDE SEQUENCE [LARGE SCALE GENOMIC DNA]</scope>
    <source>
        <strain evidence="3">PB2801</strain>
    </source>
</reference>
<evidence type="ECO:0000313" key="3">
    <source>
        <dbReference type="Proteomes" id="UP000008068"/>
    </source>
</evidence>
<dbReference type="InParanoid" id="G0MN63"/>
<accession>G0MN63</accession>
<gene>
    <name evidence="2" type="ORF">CAEBREN_31038</name>
</gene>
<dbReference type="InterPro" id="IPR043187">
    <property type="entry name" value="CM06B1-like"/>
</dbReference>
<dbReference type="InterPro" id="IPR002018">
    <property type="entry name" value="CarbesteraseB"/>
</dbReference>
<dbReference type="InterPro" id="IPR029058">
    <property type="entry name" value="AB_hydrolase_fold"/>
</dbReference>
<dbReference type="Pfam" id="PF00135">
    <property type="entry name" value="COesterase"/>
    <property type="match status" value="1"/>
</dbReference>
<dbReference type="STRING" id="135651.G0MN63"/>
<organism evidence="3">
    <name type="scientific">Caenorhabditis brenneri</name>
    <name type="common">Nematode worm</name>
    <dbReference type="NCBI Taxonomy" id="135651"/>
    <lineage>
        <taxon>Eukaryota</taxon>
        <taxon>Metazoa</taxon>
        <taxon>Ecdysozoa</taxon>
        <taxon>Nematoda</taxon>
        <taxon>Chromadorea</taxon>
        <taxon>Rhabditida</taxon>
        <taxon>Rhabditina</taxon>
        <taxon>Rhabditomorpha</taxon>
        <taxon>Rhabditoidea</taxon>
        <taxon>Rhabditidae</taxon>
        <taxon>Peloderinae</taxon>
        <taxon>Caenorhabditis</taxon>
    </lineage>
</organism>
<dbReference type="AlphaFoldDB" id="G0MN63"/>
<dbReference type="PANTHER" id="PTHR45029:SF2">
    <property type="entry name" value="CARBOXYLIC ESTER HYDROLASE"/>
    <property type="match status" value="1"/>
</dbReference>
<dbReference type="Gene3D" id="3.40.50.1820">
    <property type="entry name" value="alpha/beta hydrolase"/>
    <property type="match status" value="1"/>
</dbReference>
<name>G0MN63_CAEBE</name>
<dbReference type="HOGENOM" id="CLU_1662341_0_0_1"/>
<dbReference type="Proteomes" id="UP000008068">
    <property type="component" value="Unassembled WGS sequence"/>
</dbReference>